<proteinExistence type="inferred from homology"/>
<dbReference type="FunFam" id="3.40.640.10:FF:000033">
    <property type="entry name" value="Aspartate aminotransferase"/>
    <property type="match status" value="1"/>
</dbReference>
<comment type="similarity">
    <text evidence="2">Belongs to the class-I pyridoxal-phosphate-dependent aminotransferase family.</text>
</comment>
<dbReference type="EC" id="2.6.1.1" evidence="7"/>
<evidence type="ECO:0000256" key="5">
    <source>
        <dbReference type="ARBA" id="ARBA00022898"/>
    </source>
</evidence>
<gene>
    <name evidence="7" type="ORF">SDC9_61613</name>
</gene>
<dbReference type="InterPro" id="IPR050596">
    <property type="entry name" value="AspAT/PAT-like"/>
</dbReference>
<dbReference type="Gene3D" id="3.40.640.10">
    <property type="entry name" value="Type I PLP-dependent aspartate aminotransferase-like (Major domain)"/>
    <property type="match status" value="1"/>
</dbReference>
<keyword evidence="3 7" id="KW-0032">Aminotransferase</keyword>
<dbReference type="EMBL" id="VSSQ01002411">
    <property type="protein sequence ID" value="MPM15245.1"/>
    <property type="molecule type" value="Genomic_DNA"/>
</dbReference>
<comment type="cofactor">
    <cofactor evidence="1">
        <name>pyridoxal 5'-phosphate</name>
        <dbReference type="ChEBI" id="CHEBI:597326"/>
    </cofactor>
</comment>
<evidence type="ECO:0000256" key="1">
    <source>
        <dbReference type="ARBA" id="ARBA00001933"/>
    </source>
</evidence>
<evidence type="ECO:0000256" key="3">
    <source>
        <dbReference type="ARBA" id="ARBA00022576"/>
    </source>
</evidence>
<evidence type="ECO:0000259" key="6">
    <source>
        <dbReference type="Pfam" id="PF00155"/>
    </source>
</evidence>
<dbReference type="GO" id="GO:0030170">
    <property type="term" value="F:pyridoxal phosphate binding"/>
    <property type="evidence" value="ECO:0007669"/>
    <property type="project" value="InterPro"/>
</dbReference>
<dbReference type="CDD" id="cd00609">
    <property type="entry name" value="AAT_like"/>
    <property type="match status" value="1"/>
</dbReference>
<dbReference type="PROSITE" id="PS00105">
    <property type="entry name" value="AA_TRANSFER_CLASS_1"/>
    <property type="match status" value="1"/>
</dbReference>
<dbReference type="InterPro" id="IPR004839">
    <property type="entry name" value="Aminotransferase_I/II_large"/>
</dbReference>
<comment type="caution">
    <text evidence="7">The sequence shown here is derived from an EMBL/GenBank/DDBJ whole genome shotgun (WGS) entry which is preliminary data.</text>
</comment>
<feature type="domain" description="Aminotransferase class I/classII large" evidence="6">
    <location>
        <begin position="30"/>
        <end position="388"/>
    </location>
</feature>
<dbReference type="InterPro" id="IPR004838">
    <property type="entry name" value="NHTrfase_class1_PyrdxlP-BS"/>
</dbReference>
<dbReference type="Pfam" id="PF00155">
    <property type="entry name" value="Aminotran_1_2"/>
    <property type="match status" value="1"/>
</dbReference>
<dbReference type="InterPro" id="IPR015421">
    <property type="entry name" value="PyrdxlP-dep_Trfase_major"/>
</dbReference>
<name>A0A644XG88_9ZZZZ</name>
<protein>
    <submittedName>
        <fullName evidence="7">Aspartate aminotransferase</fullName>
        <ecNumber evidence="7">2.6.1.1</ecNumber>
    </submittedName>
</protein>
<sequence>MLAKRMSNFSGSPTSALIARVAELRAEGKNIISLNVGEPDFGTPDYIKVAGIKAIVDNFTKYTAGTGIIDLRKAISAKLKADNGVEYETNEICVTVGAKQAIFNAVMAIAGEGDEVILPIPCWVSYTEIIKLAGATPVFVKVKNDEGFALDLEAIEAAITPKTRGIIICTPNNPTGAVYTEESLRKLAELAVKHDFYVISDEIYEKLIYDGEKHFSLASISQEVKEHTVTINGCSKAYAMTGWRLGYLAATKEFVSGIGKIQSQTTSAASAISQKAAVAALTGPQHDLAVMVAEFDKRRKYVMERLNEIKGVSCSMPKGAFYILPDISFYLGSTSDEGIKINDAKDFAKFVLEKEQVALVPGEAFNIEGRIRISYSNSMENLCEAINRLEHAFSLLRA</sequence>
<evidence type="ECO:0000313" key="7">
    <source>
        <dbReference type="EMBL" id="MPM15245.1"/>
    </source>
</evidence>
<dbReference type="GO" id="GO:0004069">
    <property type="term" value="F:L-aspartate:2-oxoglutarate aminotransferase activity"/>
    <property type="evidence" value="ECO:0007669"/>
    <property type="project" value="UniProtKB-EC"/>
</dbReference>
<evidence type="ECO:0000256" key="4">
    <source>
        <dbReference type="ARBA" id="ARBA00022679"/>
    </source>
</evidence>
<keyword evidence="4 7" id="KW-0808">Transferase</keyword>
<dbReference type="Gene3D" id="3.90.1150.10">
    <property type="entry name" value="Aspartate Aminotransferase, domain 1"/>
    <property type="match status" value="1"/>
</dbReference>
<dbReference type="InterPro" id="IPR015422">
    <property type="entry name" value="PyrdxlP-dep_Trfase_small"/>
</dbReference>
<dbReference type="AlphaFoldDB" id="A0A644XG88"/>
<accession>A0A644XG88</accession>
<reference evidence="7" key="1">
    <citation type="submission" date="2019-08" db="EMBL/GenBank/DDBJ databases">
        <authorList>
            <person name="Kucharzyk K."/>
            <person name="Murdoch R.W."/>
            <person name="Higgins S."/>
            <person name="Loffler F."/>
        </authorList>
    </citation>
    <scope>NUCLEOTIDE SEQUENCE</scope>
</reference>
<organism evidence="7">
    <name type="scientific">bioreactor metagenome</name>
    <dbReference type="NCBI Taxonomy" id="1076179"/>
    <lineage>
        <taxon>unclassified sequences</taxon>
        <taxon>metagenomes</taxon>
        <taxon>ecological metagenomes</taxon>
    </lineage>
</organism>
<dbReference type="GO" id="GO:0006520">
    <property type="term" value="P:amino acid metabolic process"/>
    <property type="evidence" value="ECO:0007669"/>
    <property type="project" value="InterPro"/>
</dbReference>
<keyword evidence="5" id="KW-0663">Pyridoxal phosphate</keyword>
<dbReference type="PANTHER" id="PTHR46383:SF1">
    <property type="entry name" value="ASPARTATE AMINOTRANSFERASE"/>
    <property type="match status" value="1"/>
</dbReference>
<dbReference type="InterPro" id="IPR015424">
    <property type="entry name" value="PyrdxlP-dep_Trfase"/>
</dbReference>
<dbReference type="SUPFAM" id="SSF53383">
    <property type="entry name" value="PLP-dependent transferases"/>
    <property type="match status" value="1"/>
</dbReference>
<dbReference type="PANTHER" id="PTHR46383">
    <property type="entry name" value="ASPARTATE AMINOTRANSFERASE"/>
    <property type="match status" value="1"/>
</dbReference>
<evidence type="ECO:0000256" key="2">
    <source>
        <dbReference type="ARBA" id="ARBA00007441"/>
    </source>
</evidence>